<name>T2M8I3_HYDVU</name>
<evidence type="ECO:0000256" key="6">
    <source>
        <dbReference type="ARBA" id="ARBA00034875"/>
    </source>
</evidence>
<keyword evidence="2" id="KW-1133">Transmembrane helix</keyword>
<feature type="compositionally biased region" description="Polar residues" evidence="8">
    <location>
        <begin position="410"/>
        <end position="422"/>
    </location>
</feature>
<accession>T2M8I3</accession>
<dbReference type="OrthoDB" id="10039147at2759"/>
<evidence type="ECO:0000256" key="8">
    <source>
        <dbReference type="SAM" id="MobiDB-lite"/>
    </source>
</evidence>
<dbReference type="AlphaFoldDB" id="T2M8I3"/>
<feature type="compositionally biased region" description="Basic residues" evidence="8">
    <location>
        <begin position="457"/>
        <end position="472"/>
    </location>
</feature>
<reference evidence="10" key="1">
    <citation type="journal article" date="2013" name="Genome Biol. Evol.">
        <title>Punctuated emergences of genetic and phenotypic innovations in eumetazoan, bilaterian, euteleostome, and hominidae ancestors.</title>
        <authorList>
            <person name="Wenger Y."/>
            <person name="Galliot B."/>
        </authorList>
    </citation>
    <scope>NUCLEOTIDE SEQUENCE</scope>
    <source>
        <tissue evidence="10">Whole animals</tissue>
    </source>
</reference>
<keyword evidence="1" id="KW-0812">Transmembrane</keyword>
<gene>
    <name evidence="10" type="primary">CCDC47</name>
</gene>
<dbReference type="PANTHER" id="PTHR12883:SF0">
    <property type="entry name" value="PAT COMPLEX SUBUNIT CCDC47"/>
    <property type="match status" value="1"/>
</dbReference>
<feature type="region of interest" description="Disordered" evidence="8">
    <location>
        <begin position="85"/>
        <end position="112"/>
    </location>
</feature>
<dbReference type="GO" id="GO:0005509">
    <property type="term" value="F:calcium ion binding"/>
    <property type="evidence" value="ECO:0007669"/>
    <property type="project" value="InterPro"/>
</dbReference>
<comment type="subcellular location">
    <subcellularLocation>
        <location evidence="4">Rough endoplasmic reticulum membrane</location>
        <topology evidence="4">Single-pass type I membrane protein</topology>
    </subcellularLocation>
</comment>
<evidence type="ECO:0000256" key="9">
    <source>
        <dbReference type="SAM" id="SignalP"/>
    </source>
</evidence>
<evidence type="ECO:0000256" key="5">
    <source>
        <dbReference type="ARBA" id="ARBA00034746"/>
    </source>
</evidence>
<evidence type="ECO:0000256" key="7">
    <source>
        <dbReference type="ARBA" id="ARBA00034902"/>
    </source>
</evidence>
<keyword evidence="3" id="KW-0472">Membrane</keyword>
<feature type="compositionally biased region" description="Basic and acidic residues" evidence="8">
    <location>
        <begin position="423"/>
        <end position="456"/>
    </location>
</feature>
<feature type="signal peptide" evidence="9">
    <location>
        <begin position="1"/>
        <end position="23"/>
    </location>
</feature>
<organism evidence="10">
    <name type="scientific">Hydra vulgaris</name>
    <name type="common">Hydra</name>
    <name type="synonym">Hydra attenuata</name>
    <dbReference type="NCBI Taxonomy" id="6087"/>
    <lineage>
        <taxon>Eukaryota</taxon>
        <taxon>Metazoa</taxon>
        <taxon>Cnidaria</taxon>
        <taxon>Hydrozoa</taxon>
        <taxon>Hydroidolina</taxon>
        <taxon>Anthoathecata</taxon>
        <taxon>Aplanulata</taxon>
        <taxon>Hydridae</taxon>
        <taxon>Hydra</taxon>
    </lineage>
</organism>
<protein>
    <recommendedName>
        <fullName evidence="6">PAT complex subunit CCDC47</fullName>
    </recommendedName>
    <alternativeName>
        <fullName evidence="7">Coiled-coil domain-containing protein 47</fullName>
    </alternativeName>
</protein>
<dbReference type="PANTHER" id="PTHR12883">
    <property type="entry name" value="ADIPOCYTE-SPECIFIC PROTEIN 4-RELATED"/>
    <property type="match status" value="1"/>
</dbReference>
<dbReference type="InterPro" id="IPR012879">
    <property type="entry name" value="CCDC47"/>
</dbReference>
<evidence type="ECO:0000313" key="10">
    <source>
        <dbReference type="EMBL" id="CDG68240.1"/>
    </source>
</evidence>
<dbReference type="GO" id="GO:0032469">
    <property type="term" value="P:endoplasmic reticulum calcium ion homeostasis"/>
    <property type="evidence" value="ECO:0007669"/>
    <property type="project" value="InterPro"/>
</dbReference>
<evidence type="ECO:0000256" key="4">
    <source>
        <dbReference type="ARBA" id="ARBA00034697"/>
    </source>
</evidence>
<keyword evidence="9" id="KW-0732">Signal</keyword>
<feature type="region of interest" description="Disordered" evidence="8">
    <location>
        <begin position="410"/>
        <end position="472"/>
    </location>
</feature>
<evidence type="ECO:0000256" key="3">
    <source>
        <dbReference type="ARBA" id="ARBA00023136"/>
    </source>
</evidence>
<dbReference type="Pfam" id="PF07946">
    <property type="entry name" value="CCDC47"/>
    <property type="match status" value="1"/>
</dbReference>
<proteinExistence type="evidence at transcript level"/>
<dbReference type="EMBL" id="HAAD01002008">
    <property type="protein sequence ID" value="CDG68240.1"/>
    <property type="molecule type" value="mRNA"/>
</dbReference>
<evidence type="ECO:0000256" key="2">
    <source>
        <dbReference type="ARBA" id="ARBA00022989"/>
    </source>
</evidence>
<evidence type="ECO:0000256" key="1">
    <source>
        <dbReference type="ARBA" id="ARBA00022692"/>
    </source>
</evidence>
<feature type="chain" id="PRO_5004591960" description="PAT complex subunit CCDC47" evidence="9">
    <location>
        <begin position="24"/>
        <end position="472"/>
    </location>
</feature>
<feature type="compositionally biased region" description="Acidic residues" evidence="8">
    <location>
        <begin position="85"/>
        <end position="97"/>
    </location>
</feature>
<comment type="similarity">
    <text evidence="5">Belongs to the CCDC47 family.</text>
</comment>
<sequence>MIFIKYLFKVLFFILILKSVSLSRNDDEFAEFERDPDAELDSEVQVDEIPKDDGFVEEEGFVEDVQSNEPNTQTENVNEELKDQDEFDPYSDEEEFEGYNKDKTNKPKTQNTGGLKITKVPVHLRSGWQAFYFEILTMIGIIVYAANFYTGKTKNSKLATAWFKAHKPLLEQHFSIVGDDGMSKEPQSGVLVKESESVYTLWCTGRQYCEGMLVELRLLKRHDIVSIISQMMRPRPEIVKITVYMDDEDMDNFVFSLLPKKQASKYHKDLQDLAFFCGEKKSADRYELPNFSILSESGEVSDFVLSTQVCNVIKKYENCFESLHFSDQFVGQKKEDGDEEGTAKLKKPKKVLIFEFKIPGNGRTRSEDMAATEGLVKMVLLMIDRVKGFRLSQQARLKSDKKRREVEQNFLKQQHSQRQEASQARREEKLRLEKERLMAEEDPEKQKRMEEIMSKRDAKKRGPKVKSMKVRM</sequence>
<dbReference type="GO" id="GO:0030867">
    <property type="term" value="C:rough endoplasmic reticulum membrane"/>
    <property type="evidence" value="ECO:0007669"/>
    <property type="project" value="UniProtKB-SubCell"/>
</dbReference>